<evidence type="ECO:0000256" key="1">
    <source>
        <dbReference type="SAM" id="Phobius"/>
    </source>
</evidence>
<dbReference type="KEGG" id="gtt:GUITHDRAFT_107536"/>
<reference evidence="3" key="3">
    <citation type="submission" date="2015-06" db="UniProtKB">
        <authorList>
            <consortium name="EnsemblProtists"/>
        </authorList>
    </citation>
    <scope>IDENTIFICATION</scope>
</reference>
<reference evidence="4" key="2">
    <citation type="submission" date="2012-11" db="EMBL/GenBank/DDBJ databases">
        <authorList>
            <person name="Kuo A."/>
            <person name="Curtis B.A."/>
            <person name="Tanifuji G."/>
            <person name="Burki F."/>
            <person name="Gruber A."/>
            <person name="Irimia M."/>
            <person name="Maruyama S."/>
            <person name="Arias M.C."/>
            <person name="Ball S.G."/>
            <person name="Gile G.H."/>
            <person name="Hirakawa Y."/>
            <person name="Hopkins J.F."/>
            <person name="Rensing S.A."/>
            <person name="Schmutz J."/>
            <person name="Symeonidi A."/>
            <person name="Elias M."/>
            <person name="Eveleigh R.J."/>
            <person name="Herman E.K."/>
            <person name="Klute M.J."/>
            <person name="Nakayama T."/>
            <person name="Obornik M."/>
            <person name="Reyes-Prieto A."/>
            <person name="Armbrust E.V."/>
            <person name="Aves S.J."/>
            <person name="Beiko R.G."/>
            <person name="Coutinho P."/>
            <person name="Dacks J.B."/>
            <person name="Durnford D.G."/>
            <person name="Fast N.M."/>
            <person name="Green B.R."/>
            <person name="Grisdale C."/>
            <person name="Hempe F."/>
            <person name="Henrissat B."/>
            <person name="Hoppner M.P."/>
            <person name="Ishida K.-I."/>
            <person name="Kim E."/>
            <person name="Koreny L."/>
            <person name="Kroth P.G."/>
            <person name="Liu Y."/>
            <person name="Malik S.-B."/>
            <person name="Maier U.G."/>
            <person name="McRose D."/>
            <person name="Mock T."/>
            <person name="Neilson J.A."/>
            <person name="Onodera N.T."/>
            <person name="Poole A.M."/>
            <person name="Pritham E.J."/>
            <person name="Richards T.A."/>
            <person name="Rocap G."/>
            <person name="Roy S.W."/>
            <person name="Sarai C."/>
            <person name="Schaack S."/>
            <person name="Shirato S."/>
            <person name="Slamovits C.H."/>
            <person name="Spencer D.F."/>
            <person name="Suzuki S."/>
            <person name="Worden A.Z."/>
            <person name="Zauner S."/>
            <person name="Barry K."/>
            <person name="Bell C."/>
            <person name="Bharti A.K."/>
            <person name="Crow J.A."/>
            <person name="Grimwood J."/>
            <person name="Kramer R."/>
            <person name="Lindquist E."/>
            <person name="Lucas S."/>
            <person name="Salamov A."/>
            <person name="McFadden G.I."/>
            <person name="Lane C.E."/>
            <person name="Keeling P.J."/>
            <person name="Gray M.W."/>
            <person name="Grigoriev I.V."/>
            <person name="Archibald J.M."/>
        </authorList>
    </citation>
    <scope>NUCLEOTIDE SEQUENCE</scope>
    <source>
        <strain evidence="4">CCMP2712</strain>
    </source>
</reference>
<keyword evidence="4" id="KW-1185">Reference proteome</keyword>
<evidence type="ECO:0000313" key="3">
    <source>
        <dbReference type="EnsemblProtists" id="EKX46763"/>
    </source>
</evidence>
<name>L1JE29_GUITC</name>
<proteinExistence type="predicted"/>
<feature type="transmembrane region" description="Helical" evidence="1">
    <location>
        <begin position="21"/>
        <end position="43"/>
    </location>
</feature>
<dbReference type="HOGENOM" id="CLU_041226_0_0_1"/>
<feature type="transmembrane region" description="Helical" evidence="1">
    <location>
        <begin position="452"/>
        <end position="472"/>
    </location>
</feature>
<feature type="transmembrane region" description="Helical" evidence="1">
    <location>
        <begin position="369"/>
        <end position="388"/>
    </location>
</feature>
<dbReference type="EMBL" id="JH992993">
    <property type="protein sequence ID" value="EKX46763.1"/>
    <property type="molecule type" value="Genomic_DNA"/>
</dbReference>
<dbReference type="PANTHER" id="PTHR36851">
    <property type="entry name" value="UNNAMED PRODUCT"/>
    <property type="match status" value="1"/>
</dbReference>
<evidence type="ECO:0000313" key="2">
    <source>
        <dbReference type="EMBL" id="EKX46763.1"/>
    </source>
</evidence>
<dbReference type="eggNOG" id="ENOG502QTTH">
    <property type="taxonomic scope" value="Eukaryota"/>
</dbReference>
<dbReference type="PaxDb" id="55529-EKX46763"/>
<dbReference type="AlphaFoldDB" id="L1JE29"/>
<keyword evidence="1" id="KW-0472">Membrane</keyword>
<dbReference type="EnsemblProtists" id="EKX46763">
    <property type="protein sequence ID" value="EKX46763"/>
    <property type="gene ID" value="GUITHDRAFT_107536"/>
</dbReference>
<keyword evidence="1" id="KW-1133">Transmembrane helix</keyword>
<gene>
    <name evidence="2" type="ORF">GUITHDRAFT_107536</name>
</gene>
<dbReference type="OMA" id="VCSHNAS"/>
<evidence type="ECO:0000313" key="4">
    <source>
        <dbReference type="Proteomes" id="UP000011087"/>
    </source>
</evidence>
<reference evidence="2 4" key="1">
    <citation type="journal article" date="2012" name="Nature">
        <title>Algal genomes reveal evolutionary mosaicism and the fate of nucleomorphs.</title>
        <authorList>
            <consortium name="DOE Joint Genome Institute"/>
            <person name="Curtis B.A."/>
            <person name="Tanifuji G."/>
            <person name="Burki F."/>
            <person name="Gruber A."/>
            <person name="Irimia M."/>
            <person name="Maruyama S."/>
            <person name="Arias M.C."/>
            <person name="Ball S.G."/>
            <person name="Gile G.H."/>
            <person name="Hirakawa Y."/>
            <person name="Hopkins J.F."/>
            <person name="Kuo A."/>
            <person name="Rensing S.A."/>
            <person name="Schmutz J."/>
            <person name="Symeonidi A."/>
            <person name="Elias M."/>
            <person name="Eveleigh R.J."/>
            <person name="Herman E.K."/>
            <person name="Klute M.J."/>
            <person name="Nakayama T."/>
            <person name="Obornik M."/>
            <person name="Reyes-Prieto A."/>
            <person name="Armbrust E.V."/>
            <person name="Aves S.J."/>
            <person name="Beiko R.G."/>
            <person name="Coutinho P."/>
            <person name="Dacks J.B."/>
            <person name="Durnford D.G."/>
            <person name="Fast N.M."/>
            <person name="Green B.R."/>
            <person name="Grisdale C.J."/>
            <person name="Hempel F."/>
            <person name="Henrissat B."/>
            <person name="Hoppner M.P."/>
            <person name="Ishida K."/>
            <person name="Kim E."/>
            <person name="Koreny L."/>
            <person name="Kroth P.G."/>
            <person name="Liu Y."/>
            <person name="Malik S.B."/>
            <person name="Maier U.G."/>
            <person name="McRose D."/>
            <person name="Mock T."/>
            <person name="Neilson J.A."/>
            <person name="Onodera N.T."/>
            <person name="Poole A.M."/>
            <person name="Pritham E.J."/>
            <person name="Richards T.A."/>
            <person name="Rocap G."/>
            <person name="Roy S.W."/>
            <person name="Sarai C."/>
            <person name="Schaack S."/>
            <person name="Shirato S."/>
            <person name="Slamovits C.H."/>
            <person name="Spencer D.F."/>
            <person name="Suzuki S."/>
            <person name="Worden A.Z."/>
            <person name="Zauner S."/>
            <person name="Barry K."/>
            <person name="Bell C."/>
            <person name="Bharti A.K."/>
            <person name="Crow J.A."/>
            <person name="Grimwood J."/>
            <person name="Kramer R."/>
            <person name="Lindquist E."/>
            <person name="Lucas S."/>
            <person name="Salamov A."/>
            <person name="McFadden G.I."/>
            <person name="Lane C.E."/>
            <person name="Keeling P.J."/>
            <person name="Gray M.W."/>
            <person name="Grigoriev I.V."/>
            <person name="Archibald J.M."/>
        </authorList>
    </citation>
    <scope>NUCLEOTIDE SEQUENCE</scope>
    <source>
        <strain evidence="2 4">CCMP2712</strain>
    </source>
</reference>
<dbReference type="PANTHER" id="PTHR36851:SF1">
    <property type="entry name" value="GLYCO_TRANS_2-LIKE DOMAIN-CONTAINING PROTEIN"/>
    <property type="match status" value="1"/>
</dbReference>
<protein>
    <submittedName>
        <fullName evidence="2 3">Uncharacterized protein</fullName>
    </submittedName>
</protein>
<accession>L1JE29</accession>
<dbReference type="RefSeq" id="XP_005833743.1">
    <property type="nucleotide sequence ID" value="XM_005833686.1"/>
</dbReference>
<dbReference type="OrthoDB" id="199203at2759"/>
<feature type="transmembrane region" description="Helical" evidence="1">
    <location>
        <begin position="409"/>
        <end position="432"/>
    </location>
</feature>
<dbReference type="SUPFAM" id="SSF53448">
    <property type="entry name" value="Nucleotide-diphospho-sugar transferases"/>
    <property type="match status" value="1"/>
</dbReference>
<organism evidence="2">
    <name type="scientific">Guillardia theta (strain CCMP2712)</name>
    <name type="common">Cryptophyte</name>
    <dbReference type="NCBI Taxonomy" id="905079"/>
    <lineage>
        <taxon>Eukaryota</taxon>
        <taxon>Cryptophyceae</taxon>
        <taxon>Pyrenomonadales</taxon>
        <taxon>Geminigeraceae</taxon>
        <taxon>Guillardia</taxon>
    </lineage>
</organism>
<dbReference type="InterPro" id="IPR029044">
    <property type="entry name" value="Nucleotide-diphossugar_trans"/>
</dbReference>
<dbReference type="GeneID" id="17303351"/>
<sequence>MGYSLMAKQKRLTQKPVVERPDIAVSIVGFFMLYGVIRFWIMWASAFHGLNLLQKYDSRAPDYWQKQKRPLGSLDFNAVWHAVIVPNYKEPLVKLRQTLDTIAYQSIAKQIVVCMAMEARDPKAKETAEILQQEYAHKLGGLCYAIHEVKEGEVAGKSSNENWAARCVKKLMVDRMRINPDYIVITTCDADTFFHPNQFACLTHHFICDGDNRYHRFYIPVTNFMPNVCHVPGICSTRYTVLSIGRMAELGCPISNPFPLAIYSLPLRLAERACYWDPSVIPEDWHMYFRCVFADHGKVACTRMMITVGTEAVEGKGYLDTVKECYDQSVRWQWGAVDFGYLLVQSVCNWKVPLAKRISLLFTAYDHHLLVVVMCVALITAPFLYGKIPVLFNLDFITGQQDLVALKDVMIWTWVVHCIFHYIFMCFSDYSLRTSVLKDRLYFDVSPNHMGVFSRALQLLLFPFADFFLFVVPTIHAHTKLFISSSFNYVPSAKMGCRLTGGSKADDKV</sequence>
<dbReference type="STRING" id="905079.L1JE29"/>
<keyword evidence="1" id="KW-0812">Transmembrane</keyword>
<dbReference type="Proteomes" id="UP000011087">
    <property type="component" value="Unassembled WGS sequence"/>
</dbReference>